<proteinExistence type="predicted"/>
<sequence length="175" mass="19501">MEINRLTHSRDDLCGIQSFYSQSVGPGRYMTTNLVPKATGVNPVASDQLLLYPREGFGFNNAAIDADSVLRNQIAFKNNRCQIRPQARPFLTVPFMQGGNPSRDVESLLLHSEQVRMGKECGTVSEQFFSQQYTPMIPILKDNVQNPKNLIPEVAAPGWINGGIPSRSYLRDVNC</sequence>
<dbReference type="EMBL" id="MN739587">
    <property type="protein sequence ID" value="QHT14600.1"/>
    <property type="molecule type" value="Genomic_DNA"/>
</dbReference>
<evidence type="ECO:0000313" key="1">
    <source>
        <dbReference type="EMBL" id="QHT14600.1"/>
    </source>
</evidence>
<reference evidence="1" key="1">
    <citation type="journal article" date="2020" name="Nature">
        <title>Giant virus diversity and host interactions through global metagenomics.</title>
        <authorList>
            <person name="Schulz F."/>
            <person name="Roux S."/>
            <person name="Paez-Espino D."/>
            <person name="Jungbluth S."/>
            <person name="Walsh D.A."/>
            <person name="Denef V.J."/>
            <person name="McMahon K.D."/>
            <person name="Konstantinidis K.T."/>
            <person name="Eloe-Fadrosh E.A."/>
            <person name="Kyrpides N.C."/>
            <person name="Woyke T."/>
        </authorList>
    </citation>
    <scope>NUCLEOTIDE SEQUENCE</scope>
    <source>
        <strain evidence="1">GVMAG-M-3300023174-141</strain>
    </source>
</reference>
<protein>
    <submittedName>
        <fullName evidence="1">Uncharacterized protein</fullName>
    </submittedName>
</protein>
<dbReference type="AlphaFoldDB" id="A0A6C0DE64"/>
<accession>A0A6C0DE64</accession>
<name>A0A6C0DE64_9ZZZZ</name>
<organism evidence="1">
    <name type="scientific">viral metagenome</name>
    <dbReference type="NCBI Taxonomy" id="1070528"/>
    <lineage>
        <taxon>unclassified sequences</taxon>
        <taxon>metagenomes</taxon>
        <taxon>organismal metagenomes</taxon>
    </lineage>
</organism>